<dbReference type="AlphaFoldDB" id="A0A916XAL3"/>
<feature type="domain" description="Response regulatory" evidence="3">
    <location>
        <begin position="4"/>
        <end position="118"/>
    </location>
</feature>
<dbReference type="Gene3D" id="3.40.50.2300">
    <property type="match status" value="1"/>
</dbReference>
<evidence type="ECO:0000259" key="3">
    <source>
        <dbReference type="PROSITE" id="PS50110"/>
    </source>
</evidence>
<dbReference type="SMART" id="SM00448">
    <property type="entry name" value="REC"/>
    <property type="match status" value="1"/>
</dbReference>
<dbReference type="InterPro" id="IPR001789">
    <property type="entry name" value="Sig_transdc_resp-reg_receiver"/>
</dbReference>
<name>A0A916XAL3_9SPHI</name>
<keyword evidence="1 2" id="KW-0597">Phosphoprotein</keyword>
<reference evidence="4" key="1">
    <citation type="journal article" date="2014" name="Int. J. Syst. Evol. Microbiol.">
        <title>Complete genome sequence of Corynebacterium casei LMG S-19264T (=DSM 44701T), isolated from a smear-ripened cheese.</title>
        <authorList>
            <consortium name="US DOE Joint Genome Institute (JGI-PGF)"/>
            <person name="Walter F."/>
            <person name="Albersmeier A."/>
            <person name="Kalinowski J."/>
            <person name="Ruckert C."/>
        </authorList>
    </citation>
    <scope>NUCLEOTIDE SEQUENCE</scope>
    <source>
        <strain evidence="4">CGMCC 1.15343</strain>
    </source>
</reference>
<protein>
    <recommendedName>
        <fullName evidence="3">Response regulatory domain-containing protein</fullName>
    </recommendedName>
</protein>
<dbReference type="Proteomes" id="UP000651668">
    <property type="component" value="Unassembled WGS sequence"/>
</dbReference>
<dbReference type="PANTHER" id="PTHR44591:SF3">
    <property type="entry name" value="RESPONSE REGULATORY DOMAIN-CONTAINING PROTEIN"/>
    <property type="match status" value="1"/>
</dbReference>
<dbReference type="InterPro" id="IPR011006">
    <property type="entry name" value="CheY-like_superfamily"/>
</dbReference>
<dbReference type="GO" id="GO:0000160">
    <property type="term" value="P:phosphorelay signal transduction system"/>
    <property type="evidence" value="ECO:0007669"/>
    <property type="project" value="InterPro"/>
</dbReference>
<dbReference type="PROSITE" id="PS50110">
    <property type="entry name" value="RESPONSE_REGULATORY"/>
    <property type="match status" value="1"/>
</dbReference>
<sequence length="125" mass="14194">MERLIHIVEDDEDIRYILEYVLSEAGYKLQLFDSINDFKSRDKTQQPDLFLLDVRLPDGSGLDLCREIKSSPSTSDIPVVIMSAHANGEFAISDGKADHFLAKPFDLDRFVMKIKMVLDEKSNAS</sequence>
<organism evidence="4 5">
    <name type="scientific">Pedobacter quisquiliarum</name>
    <dbReference type="NCBI Taxonomy" id="1834438"/>
    <lineage>
        <taxon>Bacteria</taxon>
        <taxon>Pseudomonadati</taxon>
        <taxon>Bacteroidota</taxon>
        <taxon>Sphingobacteriia</taxon>
        <taxon>Sphingobacteriales</taxon>
        <taxon>Sphingobacteriaceae</taxon>
        <taxon>Pedobacter</taxon>
    </lineage>
</organism>
<reference evidence="4" key="2">
    <citation type="submission" date="2020-09" db="EMBL/GenBank/DDBJ databases">
        <authorList>
            <person name="Sun Q."/>
            <person name="Zhou Y."/>
        </authorList>
    </citation>
    <scope>NUCLEOTIDE SEQUENCE</scope>
    <source>
        <strain evidence="4">CGMCC 1.15343</strain>
    </source>
</reference>
<evidence type="ECO:0000256" key="2">
    <source>
        <dbReference type="PROSITE-ProRule" id="PRU00169"/>
    </source>
</evidence>
<dbReference type="InterPro" id="IPR050595">
    <property type="entry name" value="Bact_response_regulator"/>
</dbReference>
<evidence type="ECO:0000313" key="4">
    <source>
        <dbReference type="EMBL" id="GGC59908.1"/>
    </source>
</evidence>
<evidence type="ECO:0000313" key="5">
    <source>
        <dbReference type="Proteomes" id="UP000651668"/>
    </source>
</evidence>
<evidence type="ECO:0000256" key="1">
    <source>
        <dbReference type="ARBA" id="ARBA00022553"/>
    </source>
</evidence>
<dbReference type="SUPFAM" id="SSF52172">
    <property type="entry name" value="CheY-like"/>
    <property type="match status" value="1"/>
</dbReference>
<accession>A0A916XAL3</accession>
<keyword evidence="5" id="KW-1185">Reference proteome</keyword>
<comment type="caution">
    <text evidence="4">The sequence shown here is derived from an EMBL/GenBank/DDBJ whole genome shotgun (WGS) entry which is preliminary data.</text>
</comment>
<dbReference type="Pfam" id="PF00072">
    <property type="entry name" value="Response_reg"/>
    <property type="match status" value="1"/>
</dbReference>
<gene>
    <name evidence="4" type="ORF">GCM10011387_11910</name>
</gene>
<dbReference type="RefSeq" id="WP_188625935.1">
    <property type="nucleotide sequence ID" value="NZ_BMIL01000003.1"/>
</dbReference>
<dbReference type="PANTHER" id="PTHR44591">
    <property type="entry name" value="STRESS RESPONSE REGULATOR PROTEIN 1"/>
    <property type="match status" value="1"/>
</dbReference>
<feature type="modified residue" description="4-aspartylphosphate" evidence="2">
    <location>
        <position position="53"/>
    </location>
</feature>
<dbReference type="EMBL" id="BMIL01000003">
    <property type="protein sequence ID" value="GGC59908.1"/>
    <property type="molecule type" value="Genomic_DNA"/>
</dbReference>
<proteinExistence type="predicted"/>